<dbReference type="PaxDb" id="30732-ENSOMEP00000030468"/>
<keyword evidence="2" id="KW-1185">Reference proteome</keyword>
<reference evidence="1" key="1">
    <citation type="submission" date="2025-08" db="UniProtKB">
        <authorList>
            <consortium name="Ensembl"/>
        </authorList>
    </citation>
    <scope>IDENTIFICATION</scope>
</reference>
<sequence length="124" mass="13973">VGEELVADIQVFHLPENKCRYAQEQFCILRPTHSSMRQTMHQCYVAIYANQNKEVCTAVDVHLNAHIHSLAHELAKRPIEIIGNVDGPERQTANQDQIGSCQVAQEDLCHRAGLVVEAENDQDK</sequence>
<reference evidence="1" key="2">
    <citation type="submission" date="2025-09" db="UniProtKB">
        <authorList>
            <consortium name="Ensembl"/>
        </authorList>
    </citation>
    <scope>IDENTIFICATION</scope>
</reference>
<dbReference type="OMA" id="QEDLCHR"/>
<dbReference type="GeneTree" id="ENSGT00990000204015"/>
<proteinExistence type="predicted"/>
<dbReference type="Ensembl" id="ENSOMET00000020882.1">
    <property type="protein sequence ID" value="ENSOMEP00000030468.1"/>
    <property type="gene ID" value="ENSOMEG00000014742.1"/>
</dbReference>
<evidence type="ECO:0000313" key="1">
    <source>
        <dbReference type="Ensembl" id="ENSOMEP00000030468.1"/>
    </source>
</evidence>
<protein>
    <submittedName>
        <fullName evidence="1">Uncharacterized protein</fullName>
    </submittedName>
</protein>
<dbReference type="Proteomes" id="UP000261560">
    <property type="component" value="Unplaced"/>
</dbReference>
<accession>A0A3B3DK20</accession>
<evidence type="ECO:0000313" key="2">
    <source>
        <dbReference type="Proteomes" id="UP000261560"/>
    </source>
</evidence>
<organism evidence="1 2">
    <name type="scientific">Oryzias melastigma</name>
    <name type="common">Marine medaka</name>
    <dbReference type="NCBI Taxonomy" id="30732"/>
    <lineage>
        <taxon>Eukaryota</taxon>
        <taxon>Metazoa</taxon>
        <taxon>Chordata</taxon>
        <taxon>Craniata</taxon>
        <taxon>Vertebrata</taxon>
        <taxon>Euteleostomi</taxon>
        <taxon>Actinopterygii</taxon>
        <taxon>Neopterygii</taxon>
        <taxon>Teleostei</taxon>
        <taxon>Neoteleostei</taxon>
        <taxon>Acanthomorphata</taxon>
        <taxon>Ovalentaria</taxon>
        <taxon>Atherinomorphae</taxon>
        <taxon>Beloniformes</taxon>
        <taxon>Adrianichthyidae</taxon>
        <taxon>Oryziinae</taxon>
        <taxon>Oryzias</taxon>
    </lineage>
</organism>
<dbReference type="AlphaFoldDB" id="A0A3B3DK20"/>
<name>A0A3B3DK20_ORYME</name>